<sequence length="107" mass="11473">MACAASTEHSPAEPVVTVALDSVLELHPQVAVRPEPFGALAYHYGNRRLIFLKHPDVVRVVQQLAQHSDVAATLGACGIAPDRHDSFVAALASLQKSEIVRERIIAG</sequence>
<organism evidence="1">
    <name type="scientific">freshwater metagenome</name>
    <dbReference type="NCBI Taxonomy" id="449393"/>
    <lineage>
        <taxon>unclassified sequences</taxon>
        <taxon>metagenomes</taxon>
        <taxon>ecological metagenomes</taxon>
    </lineage>
</organism>
<gene>
    <name evidence="1" type="ORF">UFOPK1722_00528</name>
</gene>
<evidence type="ECO:0000313" key="1">
    <source>
        <dbReference type="EMBL" id="CAB4573255.1"/>
    </source>
</evidence>
<dbReference type="InterPro" id="IPR023850">
    <property type="entry name" value="MftB"/>
</dbReference>
<dbReference type="Pfam" id="PF26520">
    <property type="entry name" value="MftB_chaperone"/>
    <property type="match status" value="1"/>
</dbReference>
<dbReference type="EMBL" id="CAEZTS010000032">
    <property type="protein sequence ID" value="CAB4573255.1"/>
    <property type="molecule type" value="Genomic_DNA"/>
</dbReference>
<accession>A0A6J6EDE3</accession>
<name>A0A6J6EDE3_9ZZZZ</name>
<dbReference type="NCBIfam" id="TIGR03967">
    <property type="entry name" value="mycofact_MftB"/>
    <property type="match status" value="1"/>
</dbReference>
<protein>
    <submittedName>
        <fullName evidence="1">Unannotated protein</fullName>
    </submittedName>
</protein>
<proteinExistence type="predicted"/>
<dbReference type="AlphaFoldDB" id="A0A6J6EDE3"/>
<reference evidence="1" key="1">
    <citation type="submission" date="2020-05" db="EMBL/GenBank/DDBJ databases">
        <authorList>
            <person name="Chiriac C."/>
            <person name="Salcher M."/>
            <person name="Ghai R."/>
            <person name="Kavagutti S V."/>
        </authorList>
    </citation>
    <scope>NUCLEOTIDE SEQUENCE</scope>
</reference>